<reference evidence="1 2" key="1">
    <citation type="journal article" date="2016" name="Mol. Biol. Evol.">
        <title>Comparative Genomics of Early-Diverging Mushroom-Forming Fungi Provides Insights into the Origins of Lignocellulose Decay Capabilities.</title>
        <authorList>
            <person name="Nagy L.G."/>
            <person name="Riley R."/>
            <person name="Tritt A."/>
            <person name="Adam C."/>
            <person name="Daum C."/>
            <person name="Floudas D."/>
            <person name="Sun H."/>
            <person name="Yadav J.S."/>
            <person name="Pangilinan J."/>
            <person name="Larsson K.H."/>
            <person name="Matsuura K."/>
            <person name="Barry K."/>
            <person name="Labutti K."/>
            <person name="Kuo R."/>
            <person name="Ohm R.A."/>
            <person name="Bhattacharya S.S."/>
            <person name="Shirouzu T."/>
            <person name="Yoshinaga Y."/>
            <person name="Martin F.M."/>
            <person name="Grigoriev I.V."/>
            <person name="Hibbett D.S."/>
        </authorList>
    </citation>
    <scope>NUCLEOTIDE SEQUENCE [LARGE SCALE GENOMIC DNA]</scope>
    <source>
        <strain evidence="1 2">CBS 109695</strain>
    </source>
</reference>
<protein>
    <submittedName>
        <fullName evidence="1">Uncharacterized protein</fullName>
    </submittedName>
</protein>
<gene>
    <name evidence="1" type="ORF">FIBSPDRAFT_859044</name>
</gene>
<organism evidence="1 2">
    <name type="scientific">Athelia psychrophila</name>
    <dbReference type="NCBI Taxonomy" id="1759441"/>
    <lineage>
        <taxon>Eukaryota</taxon>
        <taxon>Fungi</taxon>
        <taxon>Dikarya</taxon>
        <taxon>Basidiomycota</taxon>
        <taxon>Agaricomycotina</taxon>
        <taxon>Agaricomycetes</taxon>
        <taxon>Agaricomycetidae</taxon>
        <taxon>Atheliales</taxon>
        <taxon>Atheliaceae</taxon>
        <taxon>Athelia</taxon>
    </lineage>
</organism>
<accession>A0A166LLR3</accession>
<evidence type="ECO:0000313" key="1">
    <source>
        <dbReference type="EMBL" id="KZP23097.1"/>
    </source>
</evidence>
<dbReference type="AlphaFoldDB" id="A0A166LLR3"/>
<dbReference type="EMBL" id="KV417535">
    <property type="protein sequence ID" value="KZP23097.1"/>
    <property type="molecule type" value="Genomic_DNA"/>
</dbReference>
<name>A0A166LLR3_9AGAM</name>
<proteinExistence type="predicted"/>
<feature type="non-terminal residue" evidence="1">
    <location>
        <position position="57"/>
    </location>
</feature>
<dbReference type="Proteomes" id="UP000076532">
    <property type="component" value="Unassembled WGS sequence"/>
</dbReference>
<keyword evidence="2" id="KW-1185">Reference proteome</keyword>
<sequence>MPWARQLSLTIGLLIAFGASIGGGLTKFNSFPFRLVCLRRPSPFRRVASGTPGVCYG</sequence>
<evidence type="ECO:0000313" key="2">
    <source>
        <dbReference type="Proteomes" id="UP000076532"/>
    </source>
</evidence>